<proteinExistence type="predicted"/>
<dbReference type="Proteomes" id="UP000295096">
    <property type="component" value="Unassembled WGS sequence"/>
</dbReference>
<comment type="caution">
    <text evidence="2">The sequence shown here is derived from an EMBL/GenBank/DDBJ whole genome shotgun (WGS) entry which is preliminary data.</text>
</comment>
<dbReference type="OrthoDB" id="7266764at2"/>
<gene>
    <name evidence="2" type="ORF">E2C06_21705</name>
</gene>
<evidence type="ECO:0000256" key="1">
    <source>
        <dbReference type="SAM" id="Coils"/>
    </source>
</evidence>
<name>A0A4R5QC78_9PROT</name>
<protein>
    <submittedName>
        <fullName evidence="2">Uncharacterized protein</fullName>
    </submittedName>
</protein>
<feature type="coiled-coil region" evidence="1">
    <location>
        <begin position="202"/>
        <end position="229"/>
    </location>
</feature>
<keyword evidence="3" id="KW-1185">Reference proteome</keyword>
<dbReference type="AlphaFoldDB" id="A0A4R5QC78"/>
<dbReference type="EMBL" id="SMSJ01000037">
    <property type="protein sequence ID" value="TDH60466.1"/>
    <property type="molecule type" value="Genomic_DNA"/>
</dbReference>
<evidence type="ECO:0000313" key="3">
    <source>
        <dbReference type="Proteomes" id="UP000295096"/>
    </source>
</evidence>
<organism evidence="2 3">
    <name type="scientific">Dankookia rubra</name>
    <dbReference type="NCBI Taxonomy" id="1442381"/>
    <lineage>
        <taxon>Bacteria</taxon>
        <taxon>Pseudomonadati</taxon>
        <taxon>Pseudomonadota</taxon>
        <taxon>Alphaproteobacteria</taxon>
        <taxon>Acetobacterales</taxon>
        <taxon>Roseomonadaceae</taxon>
        <taxon>Dankookia</taxon>
    </lineage>
</organism>
<evidence type="ECO:0000313" key="2">
    <source>
        <dbReference type="EMBL" id="TDH60466.1"/>
    </source>
</evidence>
<accession>A0A4R5QC78</accession>
<keyword evidence="1" id="KW-0175">Coiled coil</keyword>
<dbReference type="RefSeq" id="WP_133290706.1">
    <property type="nucleotide sequence ID" value="NZ_SMSJ01000037.1"/>
</dbReference>
<reference evidence="2 3" key="1">
    <citation type="journal article" date="2016" name="J. Microbiol.">
        <title>Dankookia rubra gen. nov., sp. nov., an alphaproteobacterium isolated from sediment of a shallow stream.</title>
        <authorList>
            <person name="Kim W.H."/>
            <person name="Kim D.H."/>
            <person name="Kang K."/>
            <person name="Ahn T.Y."/>
        </authorList>
    </citation>
    <scope>NUCLEOTIDE SEQUENCE [LARGE SCALE GENOMIC DNA]</scope>
    <source>
        <strain evidence="2 3">JCM30602</strain>
    </source>
</reference>
<sequence length="230" mass="25786">MLKARQTIALGSRRQPAPFTVKDNVPAAVATPVADDRVEGYESAARTATEIEDAVRSSLRSAQIELPEEAFTRITSVVRDVSRHFGNMRDEAVKVGRRLLRLREEHPPVYAALFRIVDGRCAMPFSPATASRMCAVARFVDEGKVPQDRLPLAYSAAYEIVRLDEEGLLPEAEKDGLVSPRTSRSAVLTWKRGRRPVLDDPRRVLLDEKTRLLERLARIDEELRQLGTEA</sequence>